<proteinExistence type="inferred from homology"/>
<dbReference type="Proteomes" id="UP000274327">
    <property type="component" value="Unassembled WGS sequence"/>
</dbReference>
<dbReference type="SUPFAM" id="SSF53067">
    <property type="entry name" value="Actin-like ATPase domain"/>
    <property type="match status" value="2"/>
</dbReference>
<comment type="caution">
    <text evidence="8">The sequence shown here is derived from an EMBL/GenBank/DDBJ whole genome shotgun (WGS) entry which is preliminary data.</text>
</comment>
<dbReference type="Gene3D" id="3.30.420.40">
    <property type="match status" value="2"/>
</dbReference>
<dbReference type="Pfam" id="PF02782">
    <property type="entry name" value="FGGY_C"/>
    <property type="match status" value="1"/>
</dbReference>
<keyword evidence="4 5" id="KW-0418">Kinase</keyword>
<dbReference type="InterPro" id="IPR043129">
    <property type="entry name" value="ATPase_NBD"/>
</dbReference>
<accession>A0A426SHU1</accession>
<keyword evidence="2" id="KW-0859">Xylose metabolism</keyword>
<dbReference type="InterPro" id="IPR050406">
    <property type="entry name" value="FGGY_Carb_Kinase"/>
</dbReference>
<name>A0A426SHU1_9MICO</name>
<evidence type="ECO:0000259" key="6">
    <source>
        <dbReference type="Pfam" id="PF00370"/>
    </source>
</evidence>
<dbReference type="InterPro" id="IPR018485">
    <property type="entry name" value="FGGY_C"/>
</dbReference>
<dbReference type="AlphaFoldDB" id="A0A426SHU1"/>
<dbReference type="InterPro" id="IPR000577">
    <property type="entry name" value="Carb_kinase_FGGY"/>
</dbReference>
<dbReference type="GO" id="GO:0016773">
    <property type="term" value="F:phosphotransferase activity, alcohol group as acceptor"/>
    <property type="evidence" value="ECO:0007669"/>
    <property type="project" value="InterPro"/>
</dbReference>
<feature type="domain" description="Carbohydrate kinase FGGY N-terminal" evidence="6">
    <location>
        <begin position="21"/>
        <end position="264"/>
    </location>
</feature>
<dbReference type="CDD" id="cd07804">
    <property type="entry name" value="ASKHA_NBD_FGGY_RrXK-like"/>
    <property type="match status" value="1"/>
</dbReference>
<comment type="similarity">
    <text evidence="1 5">Belongs to the FGGY kinase family.</text>
</comment>
<evidence type="ECO:0000313" key="9">
    <source>
        <dbReference type="Proteomes" id="UP000274327"/>
    </source>
</evidence>
<organism evidence="8 9">
    <name type="scientific">Brachybacterium paraconglomeratum</name>
    <dbReference type="NCBI Taxonomy" id="173362"/>
    <lineage>
        <taxon>Bacteria</taxon>
        <taxon>Bacillati</taxon>
        <taxon>Actinomycetota</taxon>
        <taxon>Actinomycetes</taxon>
        <taxon>Micrococcales</taxon>
        <taxon>Dermabacteraceae</taxon>
        <taxon>Brachybacterium</taxon>
    </lineage>
</organism>
<dbReference type="PIRSF" id="PIRSF000538">
    <property type="entry name" value="GlpK"/>
    <property type="match status" value="1"/>
</dbReference>
<evidence type="ECO:0000256" key="1">
    <source>
        <dbReference type="ARBA" id="ARBA00009156"/>
    </source>
</evidence>
<evidence type="ECO:0000259" key="7">
    <source>
        <dbReference type="Pfam" id="PF02782"/>
    </source>
</evidence>
<dbReference type="GO" id="GO:0042732">
    <property type="term" value="P:D-xylose metabolic process"/>
    <property type="evidence" value="ECO:0007669"/>
    <property type="project" value="UniProtKB-KW"/>
</dbReference>
<evidence type="ECO:0000256" key="2">
    <source>
        <dbReference type="ARBA" id="ARBA00022629"/>
    </source>
</evidence>
<dbReference type="Pfam" id="PF00370">
    <property type="entry name" value="FGGY_N"/>
    <property type="match status" value="1"/>
</dbReference>
<keyword evidence="9" id="KW-1185">Reference proteome</keyword>
<evidence type="ECO:0000256" key="5">
    <source>
        <dbReference type="RuleBase" id="RU003733"/>
    </source>
</evidence>
<sequence length="512" mass="54272">MAPSAAPRTAGAPAGARVPAVLGVDVGTSSTKGTLVALDGTILAAAVREHSVSRPAPGHVEMDAEIWWEEFVDITRELTATGAADVPAEVTAIGVSGMGPCVLLTDERGEPVRPAILYGVDTRAGDEIRHLTNVLGREEIVAHCGGMLTSQAAGPKVAWVARHEPEVYARARRLFMPASYLAFRLTGEYVLDHVSASQSAPMYSLRHQTWHPEWAERVGPGLELPDLRWAGEAAGTVQSAIARLVPGLRAGIPVITGTIDAWAEAVSVDAASPGDLMLMYGTTTFLVATTVEPVASRTLWPTSGVEPGAYALSGGMASSGAITGWLRELTGSPEFDELLVEAEASGPGANGLVMLPYFAGERSPIADPGARGVIAGLTLSHTRGDLYRAALEAAAFGVRHHLETLTAAELGLDRVVAVGGGARSDLWPQIVSDVTGLVQRIPRRIVGASYGSSMLAARLAHGTDVSRWNPTDHEIVPDPARRERYDELYRLYRDLYPATYEITHALAAMQQH</sequence>
<dbReference type="GO" id="GO:0016301">
    <property type="term" value="F:kinase activity"/>
    <property type="evidence" value="ECO:0007669"/>
    <property type="project" value="UniProtKB-KW"/>
</dbReference>
<evidence type="ECO:0000256" key="4">
    <source>
        <dbReference type="ARBA" id="ARBA00022777"/>
    </source>
</evidence>
<dbReference type="PANTHER" id="PTHR43095">
    <property type="entry name" value="SUGAR KINASE"/>
    <property type="match status" value="1"/>
</dbReference>
<reference evidence="8 9" key="1">
    <citation type="submission" date="2018-07" db="EMBL/GenBank/DDBJ databases">
        <title>Brachybacteriurn paraconglorneratum KCTC 9916.</title>
        <authorList>
            <person name="Li Y."/>
        </authorList>
    </citation>
    <scope>NUCLEOTIDE SEQUENCE [LARGE SCALE GENOMIC DNA]</scope>
    <source>
        <strain evidence="8 9">KCTC 9916</strain>
    </source>
</reference>
<feature type="domain" description="Carbohydrate kinase FGGY C-terminal" evidence="7">
    <location>
        <begin position="277"/>
        <end position="458"/>
    </location>
</feature>
<dbReference type="PANTHER" id="PTHR43095:SF5">
    <property type="entry name" value="XYLULOSE KINASE"/>
    <property type="match status" value="1"/>
</dbReference>
<dbReference type="InterPro" id="IPR018484">
    <property type="entry name" value="FGGY_N"/>
</dbReference>
<evidence type="ECO:0000313" key="8">
    <source>
        <dbReference type="EMBL" id="RRR17719.1"/>
    </source>
</evidence>
<dbReference type="PROSITE" id="PS00445">
    <property type="entry name" value="FGGY_KINASES_2"/>
    <property type="match status" value="1"/>
</dbReference>
<dbReference type="EMBL" id="QOCI01000011">
    <property type="protein sequence ID" value="RRR17719.1"/>
    <property type="molecule type" value="Genomic_DNA"/>
</dbReference>
<keyword evidence="3 5" id="KW-0808">Transferase</keyword>
<protein>
    <submittedName>
        <fullName evidence="8">Sugar kinase</fullName>
    </submittedName>
</protein>
<evidence type="ECO:0000256" key="3">
    <source>
        <dbReference type="ARBA" id="ARBA00022679"/>
    </source>
</evidence>
<dbReference type="InterPro" id="IPR018483">
    <property type="entry name" value="Carb_kinase_FGGY_CS"/>
</dbReference>
<keyword evidence="2" id="KW-0119">Carbohydrate metabolism</keyword>
<gene>
    <name evidence="8" type="ORF">DS079_13290</name>
</gene>